<dbReference type="PANTHER" id="PTHR45962">
    <property type="entry name" value="N-FATTY-ACYL-AMINO ACID SYNTHASE/HYDROLASE PM20D1"/>
    <property type="match status" value="1"/>
</dbReference>
<keyword evidence="6" id="KW-0812">Transmembrane</keyword>
<dbReference type="AlphaFoldDB" id="A0A059FCN8"/>
<comment type="similarity">
    <text evidence="1">Belongs to the peptidase M20A family.</text>
</comment>
<dbReference type="Pfam" id="PF07687">
    <property type="entry name" value="M20_dimer"/>
    <property type="match status" value="1"/>
</dbReference>
<dbReference type="PROSITE" id="PS00758">
    <property type="entry name" value="ARGE_DAPE_CPG2_1"/>
    <property type="match status" value="1"/>
</dbReference>
<gene>
    <name evidence="8" type="ORF">HJO_15563</name>
</gene>
<dbReference type="GO" id="GO:0008233">
    <property type="term" value="F:peptidase activity"/>
    <property type="evidence" value="ECO:0007669"/>
    <property type="project" value="UniProtKB-KW"/>
</dbReference>
<evidence type="ECO:0000259" key="7">
    <source>
        <dbReference type="Pfam" id="PF07687"/>
    </source>
</evidence>
<evidence type="ECO:0000313" key="9">
    <source>
        <dbReference type="Proteomes" id="UP000025171"/>
    </source>
</evidence>
<comment type="caution">
    <text evidence="8">The sequence shown here is derived from an EMBL/GenBank/DDBJ whole genome shotgun (WGS) entry which is preliminary data.</text>
</comment>
<evidence type="ECO:0000256" key="1">
    <source>
        <dbReference type="ARBA" id="ARBA00006247"/>
    </source>
</evidence>
<keyword evidence="4" id="KW-0378">Hydrolase</keyword>
<dbReference type="InterPro" id="IPR001261">
    <property type="entry name" value="ArgE/DapE_CS"/>
</dbReference>
<dbReference type="GO" id="GO:0006508">
    <property type="term" value="P:proteolysis"/>
    <property type="evidence" value="ECO:0007669"/>
    <property type="project" value="UniProtKB-KW"/>
</dbReference>
<keyword evidence="5" id="KW-0862">Zinc</keyword>
<dbReference type="Pfam" id="PF01546">
    <property type="entry name" value="Peptidase_M20"/>
    <property type="match status" value="1"/>
</dbReference>
<accession>A0A059FCN8</accession>
<reference evidence="8 9" key="1">
    <citation type="journal article" date="2014" name="Antonie Van Leeuwenhoek">
        <title>Hyphomonas beringensis sp. nov. and Hyphomonas chukchiensis sp. nov., isolated from surface seawater of the Bering Sea and Chukchi Sea.</title>
        <authorList>
            <person name="Li C."/>
            <person name="Lai Q."/>
            <person name="Li G."/>
            <person name="Dong C."/>
            <person name="Wang J."/>
            <person name="Liao Y."/>
            <person name="Shao Z."/>
        </authorList>
    </citation>
    <scope>NUCLEOTIDE SEQUENCE [LARGE SCALE GENOMIC DNA]</scope>
    <source>
        <strain evidence="8 9">MHS-2</strain>
    </source>
</reference>
<protein>
    <recommendedName>
        <fullName evidence="7">Peptidase M20 dimerisation domain-containing protein</fullName>
    </recommendedName>
</protein>
<evidence type="ECO:0000313" key="8">
    <source>
        <dbReference type="EMBL" id="KCZ88293.1"/>
    </source>
</evidence>
<keyword evidence="6" id="KW-1133">Transmembrane helix</keyword>
<feature type="transmembrane region" description="Helical" evidence="6">
    <location>
        <begin position="25"/>
        <end position="45"/>
    </location>
</feature>
<keyword evidence="3" id="KW-0479">Metal-binding</keyword>
<dbReference type="Gene3D" id="3.40.630.10">
    <property type="entry name" value="Zn peptidases"/>
    <property type="match status" value="1"/>
</dbReference>
<dbReference type="PATRIC" id="fig|1280950.3.peg.3124"/>
<keyword evidence="6" id="KW-0472">Membrane</keyword>
<dbReference type="Proteomes" id="UP000025171">
    <property type="component" value="Unassembled WGS sequence"/>
</dbReference>
<evidence type="ECO:0000256" key="5">
    <source>
        <dbReference type="ARBA" id="ARBA00022833"/>
    </source>
</evidence>
<dbReference type="PANTHER" id="PTHR45962:SF1">
    <property type="entry name" value="N-FATTY-ACYL-AMINO ACID SYNTHASE_HYDROLASE PM20D1"/>
    <property type="match status" value="1"/>
</dbReference>
<dbReference type="EMBL" id="ARYK01000010">
    <property type="protein sequence ID" value="KCZ88293.1"/>
    <property type="molecule type" value="Genomic_DNA"/>
</dbReference>
<dbReference type="InterPro" id="IPR011650">
    <property type="entry name" value="Peptidase_M20_dimer"/>
</dbReference>
<dbReference type="eggNOG" id="COG0624">
    <property type="taxonomic scope" value="Bacteria"/>
</dbReference>
<evidence type="ECO:0000256" key="4">
    <source>
        <dbReference type="ARBA" id="ARBA00022801"/>
    </source>
</evidence>
<dbReference type="STRING" id="1280950.HJO_15563"/>
<dbReference type="SUPFAM" id="SSF53187">
    <property type="entry name" value="Zn-dependent exopeptidases"/>
    <property type="match status" value="1"/>
</dbReference>
<proteinExistence type="inferred from homology"/>
<dbReference type="SUPFAM" id="SSF55031">
    <property type="entry name" value="Bacterial exopeptidase dimerisation domain"/>
    <property type="match status" value="1"/>
</dbReference>
<dbReference type="InterPro" id="IPR047177">
    <property type="entry name" value="Pept_M20A"/>
</dbReference>
<evidence type="ECO:0000256" key="6">
    <source>
        <dbReference type="SAM" id="Phobius"/>
    </source>
</evidence>
<dbReference type="InterPro" id="IPR002933">
    <property type="entry name" value="Peptidase_M20"/>
</dbReference>
<dbReference type="Gene3D" id="3.30.70.360">
    <property type="match status" value="1"/>
</dbReference>
<feature type="domain" description="Peptidase M20 dimerisation" evidence="7">
    <location>
        <begin position="261"/>
        <end position="402"/>
    </location>
</feature>
<evidence type="ECO:0000256" key="3">
    <source>
        <dbReference type="ARBA" id="ARBA00022723"/>
    </source>
</evidence>
<dbReference type="InterPro" id="IPR036264">
    <property type="entry name" value="Bact_exopeptidase_dim_dom"/>
</dbReference>
<keyword evidence="2" id="KW-0645">Protease</keyword>
<evidence type="ECO:0000256" key="2">
    <source>
        <dbReference type="ARBA" id="ARBA00022670"/>
    </source>
</evidence>
<dbReference type="Gene3D" id="1.10.150.900">
    <property type="match status" value="1"/>
</dbReference>
<organism evidence="8 9">
    <name type="scientific">Hyphomonas johnsonii MHS-2</name>
    <dbReference type="NCBI Taxonomy" id="1280950"/>
    <lineage>
        <taxon>Bacteria</taxon>
        <taxon>Pseudomonadati</taxon>
        <taxon>Pseudomonadota</taxon>
        <taxon>Alphaproteobacteria</taxon>
        <taxon>Hyphomonadales</taxon>
        <taxon>Hyphomonadaceae</taxon>
        <taxon>Hyphomonas</taxon>
    </lineage>
</organism>
<keyword evidence="9" id="KW-1185">Reference proteome</keyword>
<dbReference type="GO" id="GO:0046872">
    <property type="term" value="F:metal ion binding"/>
    <property type="evidence" value="ECO:0007669"/>
    <property type="project" value="UniProtKB-KW"/>
</dbReference>
<name>A0A059FCN8_9PROT</name>
<sequence>MTGAAGAATVLFKLNEGGLIMLKKLILGAAGLIVLIIGIILVRTFSYGGEPVGQRVDLPDAPAISAESAAQHLSEIIQFKTITLQGGDPRPGQEGEWLALHDWLAETYPAAHAAMTREIVPGTLTLLYTWQGSDPALKPILLMAHQDVVPVNMGTQSDWTGAPFAGEIIDGMVYGRGAIDDKGNLVGLMEAAEALAASGFQPKRTVLFMFGHDEEVLGSGAEAGIALLKSRGVEPEMVLDEGFMIIDPSPLTGKPMGIIGIAEKGYVTVDVTAVAQGGHSSTPPRNSANVNLAKAILALEENQMPADFSKPPVSDLFRAAGKDMPFTQRMAMANLWLFQGIVESSLANNSAGNAMVRTTTAPTMLRGSAKENVLPQRAVATVNFRVHPNDTPDDVIKHVKDVTAGIDGIAVETGGDGINSPASPVSPTDNRAYAVLASVAEVAGSGAPVAPGLVLGATDSRYAAAITSNIYRFAPSVLTPDELTGFHGTNERISVENMGRLSKGYAQIILGMDGE</sequence>